<dbReference type="SUPFAM" id="SSF49464">
    <property type="entry name" value="Carboxypeptidase regulatory domain-like"/>
    <property type="match status" value="1"/>
</dbReference>
<keyword evidence="2 8" id="KW-0813">Transport</keyword>
<dbReference type="PROSITE" id="PS52016">
    <property type="entry name" value="TONB_DEPENDENT_REC_3"/>
    <property type="match status" value="1"/>
</dbReference>
<dbReference type="OrthoDB" id="9758870at2"/>
<dbReference type="Gene3D" id="2.60.40.1120">
    <property type="entry name" value="Carboxypeptidase-like, regulatory domain"/>
    <property type="match status" value="1"/>
</dbReference>
<dbReference type="GO" id="GO:0044718">
    <property type="term" value="P:siderophore transmembrane transport"/>
    <property type="evidence" value="ECO:0007669"/>
    <property type="project" value="TreeGrafter"/>
</dbReference>
<dbReference type="Pfam" id="PF13715">
    <property type="entry name" value="CarbopepD_reg_2"/>
    <property type="match status" value="1"/>
</dbReference>
<dbReference type="InterPro" id="IPR012910">
    <property type="entry name" value="Plug_dom"/>
</dbReference>
<dbReference type="Gene3D" id="2.170.130.10">
    <property type="entry name" value="TonB-dependent receptor, plug domain"/>
    <property type="match status" value="1"/>
</dbReference>
<dbReference type="InterPro" id="IPR037066">
    <property type="entry name" value="Plug_dom_sf"/>
</dbReference>
<dbReference type="Gene3D" id="2.40.170.20">
    <property type="entry name" value="TonB-dependent receptor, beta-barrel domain"/>
    <property type="match status" value="1"/>
</dbReference>
<dbReference type="SUPFAM" id="SSF56935">
    <property type="entry name" value="Porins"/>
    <property type="match status" value="1"/>
</dbReference>
<dbReference type="InterPro" id="IPR008969">
    <property type="entry name" value="CarboxyPept-like_regulatory"/>
</dbReference>
<dbReference type="GO" id="GO:0009279">
    <property type="term" value="C:cell outer membrane"/>
    <property type="evidence" value="ECO:0007669"/>
    <property type="project" value="UniProtKB-SubCell"/>
</dbReference>
<dbReference type="RefSeq" id="WP_114068763.1">
    <property type="nucleotide sequence ID" value="NZ_CP030850.1"/>
</dbReference>
<feature type="domain" description="TonB-dependent receptor plug" evidence="9">
    <location>
        <begin position="144"/>
        <end position="220"/>
    </location>
</feature>
<comment type="subcellular location">
    <subcellularLocation>
        <location evidence="1 8">Cell outer membrane</location>
        <topology evidence="1 8">Multi-pass membrane protein</topology>
    </subcellularLocation>
</comment>
<dbReference type="GO" id="GO:0015344">
    <property type="term" value="F:siderophore uptake transmembrane transporter activity"/>
    <property type="evidence" value="ECO:0007669"/>
    <property type="project" value="TreeGrafter"/>
</dbReference>
<dbReference type="PANTHER" id="PTHR30069">
    <property type="entry name" value="TONB-DEPENDENT OUTER MEMBRANE RECEPTOR"/>
    <property type="match status" value="1"/>
</dbReference>
<keyword evidence="10" id="KW-0675">Receptor</keyword>
<dbReference type="InterPro" id="IPR039426">
    <property type="entry name" value="TonB-dep_rcpt-like"/>
</dbReference>
<accession>A0A344TMX6</accession>
<evidence type="ECO:0000259" key="9">
    <source>
        <dbReference type="Pfam" id="PF07715"/>
    </source>
</evidence>
<evidence type="ECO:0000256" key="2">
    <source>
        <dbReference type="ARBA" id="ARBA00022448"/>
    </source>
</evidence>
<evidence type="ECO:0000256" key="3">
    <source>
        <dbReference type="ARBA" id="ARBA00022452"/>
    </source>
</evidence>
<proteinExistence type="inferred from homology"/>
<evidence type="ECO:0000256" key="1">
    <source>
        <dbReference type="ARBA" id="ARBA00004571"/>
    </source>
</evidence>
<dbReference type="Proteomes" id="UP000251993">
    <property type="component" value="Chromosome"/>
</dbReference>
<keyword evidence="11" id="KW-1185">Reference proteome</keyword>
<evidence type="ECO:0000313" key="10">
    <source>
        <dbReference type="EMBL" id="AXE19997.1"/>
    </source>
</evidence>
<evidence type="ECO:0000313" key="11">
    <source>
        <dbReference type="Proteomes" id="UP000251993"/>
    </source>
</evidence>
<name>A0A344TMX6_9BACT</name>
<dbReference type="PANTHER" id="PTHR30069:SF29">
    <property type="entry name" value="HEMOGLOBIN AND HEMOGLOBIN-HAPTOGLOBIN-BINDING PROTEIN 1-RELATED"/>
    <property type="match status" value="1"/>
</dbReference>
<protein>
    <submittedName>
        <fullName evidence="10">TonB-dependent receptor</fullName>
    </submittedName>
</protein>
<dbReference type="AlphaFoldDB" id="A0A344TMX6"/>
<keyword evidence="7 8" id="KW-0998">Cell outer membrane</keyword>
<organism evidence="10 11">
    <name type="scientific">Runella rosea</name>
    <dbReference type="NCBI Taxonomy" id="2259595"/>
    <lineage>
        <taxon>Bacteria</taxon>
        <taxon>Pseudomonadati</taxon>
        <taxon>Bacteroidota</taxon>
        <taxon>Cytophagia</taxon>
        <taxon>Cytophagales</taxon>
        <taxon>Spirosomataceae</taxon>
        <taxon>Runella</taxon>
    </lineage>
</organism>
<evidence type="ECO:0000256" key="8">
    <source>
        <dbReference type="PROSITE-ProRule" id="PRU01360"/>
    </source>
</evidence>
<gene>
    <name evidence="10" type="ORF">DR864_20715</name>
</gene>
<keyword evidence="4 8" id="KW-0812">Transmembrane</keyword>
<evidence type="ECO:0000256" key="4">
    <source>
        <dbReference type="ARBA" id="ARBA00022692"/>
    </source>
</evidence>
<keyword evidence="6 8" id="KW-0472">Membrane</keyword>
<dbReference type="KEGG" id="run:DR864_20715"/>
<dbReference type="EMBL" id="CP030850">
    <property type="protein sequence ID" value="AXE19997.1"/>
    <property type="molecule type" value="Genomic_DNA"/>
</dbReference>
<comment type="similarity">
    <text evidence="8">Belongs to the TonB-dependent receptor family.</text>
</comment>
<reference evidence="10 11" key="1">
    <citation type="submission" date="2018-07" db="EMBL/GenBank/DDBJ databases">
        <title>Genome sequencing of Runella.</title>
        <authorList>
            <person name="Baek M.-G."/>
            <person name="Yi H."/>
        </authorList>
    </citation>
    <scope>NUCLEOTIDE SEQUENCE [LARGE SCALE GENOMIC DNA]</scope>
    <source>
        <strain evidence="10 11">HYN0085</strain>
    </source>
</reference>
<keyword evidence="3 8" id="KW-1134">Transmembrane beta strand</keyword>
<dbReference type="Pfam" id="PF07715">
    <property type="entry name" value="Plug"/>
    <property type="match status" value="1"/>
</dbReference>
<dbReference type="InterPro" id="IPR036942">
    <property type="entry name" value="Beta-barrel_TonB_sf"/>
</dbReference>
<sequence>MKHHFTAFFLIASLLCIYEVKGQIRLFGQIINKTTQKPISGASIQMLNSNVGTTSDSSGNYTLTVPSTGFNLRATAVGYYPKMRYFEPKKDTRYVFELAEEFKQLDEVTVKTNREDANVSSIEMSTLKLDTKSLRRIPVVFGEADIIKALLLQPGVSTVGEGAAGFNVRGGRTDQNLVLLDEMPLFSTSHLLGFFTNVNPDVVQDVTLYKAGIPAQYGGRLSSMMNINLKNGNPNKINYQAGAGNVSARLVAEGPLGKKLTFILGGRIAYPNWMIKKFPDNIRNSRAFFYDLNAKLRYQIGKNQQLTLSTYLNHDDFKFPDDTVYSWNAKAASLQWNAQLNDRLSLSAAAVYSDYAFQMEGVKEFYRFRFQSGITHKELKTNLIFAPSEAHRLDAGASMIRYDVAPGDRTRVDDESNINPKAIANEQAYEYSAYVSEEWNAARWITVQAGLRYAAFALVGPKTVYNYEAGVPRAPETATESTKYSFGQKIQSYGGFEPRVSLRIGLSKMHSIKLSYNRTRQYLHLITNTTAISPADFWKLSDNYLPPQVADQYAAGYYLNLKDNVYEFSVEGYYKNISSLLEAKNGAILLLNPQLETALITARGLAYGVELSAKKNKGQFTGQVNYTYARTFIQSLSTFALEQINQGNWFPANYDKPHILNVAANLTLGRGWSMSSNFTYNTGRPAIYPDGNYSVAGYPLINYSRRNADRIPDYHRLDWAITKNTRQNKEQLRYSTWVFSLYNVYGRENPYSVYFARFNRITRAYQLAVFGSIVPALSWNYNF</sequence>
<evidence type="ECO:0000256" key="7">
    <source>
        <dbReference type="ARBA" id="ARBA00023237"/>
    </source>
</evidence>
<evidence type="ECO:0000256" key="5">
    <source>
        <dbReference type="ARBA" id="ARBA00022729"/>
    </source>
</evidence>
<evidence type="ECO:0000256" key="6">
    <source>
        <dbReference type="ARBA" id="ARBA00023136"/>
    </source>
</evidence>
<keyword evidence="5" id="KW-0732">Signal</keyword>